<evidence type="ECO:0000313" key="5">
    <source>
        <dbReference type="EMBL" id="KAK9865240.1"/>
    </source>
</evidence>
<dbReference type="InterPro" id="IPR002347">
    <property type="entry name" value="SDR_fam"/>
</dbReference>
<comment type="caution">
    <text evidence="5">The sequence shown here is derived from an EMBL/GenBank/DDBJ whole genome shotgun (WGS) entry which is preliminary data.</text>
</comment>
<feature type="signal peptide" evidence="4">
    <location>
        <begin position="1"/>
        <end position="19"/>
    </location>
</feature>
<evidence type="ECO:0000256" key="3">
    <source>
        <dbReference type="SAM" id="MobiDB-lite"/>
    </source>
</evidence>
<proteinExistence type="inferred from homology"/>
<accession>A0AAW1T6R3</accession>
<gene>
    <name evidence="5" type="ORF">WJX84_003586</name>
</gene>
<feature type="chain" id="PRO_5043373993" evidence="4">
    <location>
        <begin position="20"/>
        <end position="1010"/>
    </location>
</feature>
<dbReference type="AlphaFoldDB" id="A0AAW1T6R3"/>
<evidence type="ECO:0000313" key="6">
    <source>
        <dbReference type="Proteomes" id="UP001485043"/>
    </source>
</evidence>
<dbReference type="PRINTS" id="PR00081">
    <property type="entry name" value="GDHRDH"/>
</dbReference>
<name>A0AAW1T6R3_9CHLO</name>
<organism evidence="5 6">
    <name type="scientific">Apatococcus fuscideae</name>
    <dbReference type="NCBI Taxonomy" id="2026836"/>
    <lineage>
        <taxon>Eukaryota</taxon>
        <taxon>Viridiplantae</taxon>
        <taxon>Chlorophyta</taxon>
        <taxon>core chlorophytes</taxon>
        <taxon>Trebouxiophyceae</taxon>
        <taxon>Chlorellales</taxon>
        <taxon>Chlorellaceae</taxon>
        <taxon>Apatococcus</taxon>
    </lineage>
</organism>
<protein>
    <submittedName>
        <fullName evidence="5">Uncharacterized protein</fullName>
    </submittedName>
</protein>
<keyword evidence="4" id="KW-0732">Signal</keyword>
<reference evidence="5 6" key="1">
    <citation type="journal article" date="2024" name="Nat. Commun.">
        <title>Phylogenomics reveals the evolutionary origins of lichenization in chlorophyte algae.</title>
        <authorList>
            <person name="Puginier C."/>
            <person name="Libourel C."/>
            <person name="Otte J."/>
            <person name="Skaloud P."/>
            <person name="Haon M."/>
            <person name="Grisel S."/>
            <person name="Petersen M."/>
            <person name="Berrin J.G."/>
            <person name="Delaux P.M."/>
            <person name="Dal Grande F."/>
            <person name="Keller J."/>
        </authorList>
    </citation>
    <scope>NUCLEOTIDE SEQUENCE [LARGE SCALE GENOMIC DNA]</scope>
    <source>
        <strain evidence="5 6">SAG 2523</strain>
    </source>
</reference>
<dbReference type="InterPro" id="IPR036291">
    <property type="entry name" value="NAD(P)-bd_dom_sf"/>
</dbReference>
<evidence type="ECO:0000256" key="1">
    <source>
        <dbReference type="ARBA" id="ARBA00006484"/>
    </source>
</evidence>
<dbReference type="SUPFAM" id="SSF51735">
    <property type="entry name" value="NAD(P)-binding Rossmann-fold domains"/>
    <property type="match status" value="1"/>
</dbReference>
<dbReference type="PANTHER" id="PTHR24320">
    <property type="entry name" value="RETINOL DEHYDROGENASE"/>
    <property type="match status" value="1"/>
</dbReference>
<dbReference type="Gene3D" id="3.40.50.720">
    <property type="entry name" value="NAD(P)-binding Rossmann-like Domain"/>
    <property type="match status" value="2"/>
</dbReference>
<feature type="region of interest" description="Disordered" evidence="3">
    <location>
        <begin position="508"/>
        <end position="567"/>
    </location>
</feature>
<keyword evidence="6" id="KW-1185">Reference proteome</keyword>
<evidence type="ECO:0000256" key="2">
    <source>
        <dbReference type="ARBA" id="ARBA00023002"/>
    </source>
</evidence>
<dbReference type="Proteomes" id="UP001485043">
    <property type="component" value="Unassembled WGS sequence"/>
</dbReference>
<evidence type="ECO:0000256" key="4">
    <source>
        <dbReference type="SAM" id="SignalP"/>
    </source>
</evidence>
<sequence length="1010" mass="107128">MALCTLTAAELICLGVTLGHAPKAWQAAAFLATEFVYAGLHVKPLSPLLSSQESRSETAFMRIFTNPAYFANETALLAIVALCSPIRQQVPVAVFLVHGIFHVGYTAITAVAKEWAIAQNNQRIEGGWDVSTLRGCWGVLLNALNFADFALHAWYACLLAGLLWPHPGLLLRHSGPLLLGALCVGYAAFHLIDSGLKGILEKRSGQRVLRDEVVLITGGSSGIGFETARLLHEAGAQVVITSPSIRSYQETCLGVEANFGVNHLGHFLLTELLLPHIVEKARASGMDARIVILTSTAMHWCKSEGIQQATVVLDDGARSRWSPWAAYGQAKLANILHAAELERRCKAAGLPISVVAIHPGLAATGLQRHMGWLGTLLKLVVQGVLSQQTSAAAERIFQAACMVLPCKHDLSYLDAGRQASPPHGGRSLITAMTYGIGDVLQAARVVEWNEDTLEASQAVKQALQQLREEAPNAYRIAYEGPEGPDDAKLIWQAVSNMPCGLEQPGSAFLPALSAPEQPNPIASSHPVAPKTAAAGLPSQSQLLDADQANSAPVTPSGSKPCSSQTKTSLAQEAAIRALISPSKPASIDLGTERVSHAASRLHEGAPSHLEASASFGDWLLATRRQSAAIPEQLPAAKAGAAAPQLISACNGPPSSQPRLTHPPSSGVVGPHPFLASGIDSPISSQPFLSHLVGQARRLALETKEQDAGIVELMTSSDDEDQSAIPLTTSPGHTIRPLPASSPATCRQGAGGRKRPAPHTTPQEGSPRAGKKRRVESGPGRSSVKPSHTMRVRLAPALALLRTTAANMTVHMAAEIPGFCRTIYGKLCIHSVATADVCQNLRERDQLVMAGGASLACWPVRAQSADRRCSEQGASARELLNLQCLLERSNWALYDRDCGEEYLADVDELWQSQPGYVPSPPASPAKLALPALVGGQTQGQSRQGRGQQGEVQSEFRAGVKHVRPSTGLPEPRRWASQLRAGTGQPGTHASTPYSPLAVSPPHAGQEGRQGQ</sequence>
<feature type="compositionally biased region" description="Polar residues" evidence="3">
    <location>
        <begin position="537"/>
        <end position="567"/>
    </location>
</feature>
<keyword evidence="2" id="KW-0560">Oxidoreductase</keyword>
<feature type="region of interest" description="Disordered" evidence="3">
    <location>
        <begin position="933"/>
        <end position="1010"/>
    </location>
</feature>
<comment type="similarity">
    <text evidence="1">Belongs to the short-chain dehydrogenases/reductases (SDR) family.</text>
</comment>
<dbReference type="PANTHER" id="PTHR24320:SF227">
    <property type="entry name" value="RETINOL DEHYDROGENASE 11"/>
    <property type="match status" value="1"/>
</dbReference>
<feature type="compositionally biased region" description="Low complexity" evidence="3">
    <location>
        <begin position="933"/>
        <end position="953"/>
    </location>
</feature>
<feature type="region of interest" description="Disordered" evidence="3">
    <location>
        <begin position="714"/>
        <end position="788"/>
    </location>
</feature>
<dbReference type="Pfam" id="PF00106">
    <property type="entry name" value="adh_short"/>
    <property type="match status" value="1"/>
</dbReference>
<dbReference type="GO" id="GO:0016491">
    <property type="term" value="F:oxidoreductase activity"/>
    <property type="evidence" value="ECO:0007669"/>
    <property type="project" value="UniProtKB-KW"/>
</dbReference>
<dbReference type="EMBL" id="JALJOV010000267">
    <property type="protein sequence ID" value="KAK9865240.1"/>
    <property type="molecule type" value="Genomic_DNA"/>
</dbReference>